<evidence type="ECO:0000256" key="4">
    <source>
        <dbReference type="ARBA" id="ARBA00009506"/>
    </source>
</evidence>
<dbReference type="Pfam" id="PF00097">
    <property type="entry name" value="zf-C3HC4"/>
    <property type="match status" value="1"/>
</dbReference>
<evidence type="ECO:0000256" key="12">
    <source>
        <dbReference type="ARBA" id="ARBA00022833"/>
    </source>
</evidence>
<feature type="compositionally biased region" description="Polar residues" evidence="20">
    <location>
        <begin position="334"/>
        <end position="352"/>
    </location>
</feature>
<dbReference type="GO" id="GO:0003697">
    <property type="term" value="F:single-stranded DNA binding"/>
    <property type="evidence" value="ECO:0007669"/>
    <property type="project" value="InterPro"/>
</dbReference>
<dbReference type="InterPro" id="IPR001841">
    <property type="entry name" value="Znf_RING"/>
</dbReference>
<dbReference type="PROSITE" id="PS50089">
    <property type="entry name" value="ZF_RING_2"/>
    <property type="match status" value="1"/>
</dbReference>
<evidence type="ECO:0000256" key="19">
    <source>
        <dbReference type="PROSITE-ProRule" id="PRU00175"/>
    </source>
</evidence>
<dbReference type="GeneID" id="30988183"/>
<dbReference type="GO" id="GO:0006301">
    <property type="term" value="P:DNA damage tolerance"/>
    <property type="evidence" value="ECO:0007669"/>
    <property type="project" value="InterPro"/>
</dbReference>
<keyword evidence="13" id="KW-0238">DNA-binding</keyword>
<dbReference type="InterPro" id="IPR039577">
    <property type="entry name" value="Rad18"/>
</dbReference>
<comment type="subcellular location">
    <subcellularLocation>
        <location evidence="2">Nucleus</location>
    </subcellularLocation>
</comment>
<evidence type="ECO:0000256" key="2">
    <source>
        <dbReference type="ARBA" id="ARBA00004123"/>
    </source>
</evidence>
<feature type="region of interest" description="Disordered" evidence="20">
    <location>
        <begin position="325"/>
        <end position="362"/>
    </location>
</feature>
<dbReference type="PANTHER" id="PTHR14134:SF2">
    <property type="entry name" value="E3 UBIQUITIN-PROTEIN LIGASE RAD18"/>
    <property type="match status" value="1"/>
</dbReference>
<evidence type="ECO:0000256" key="5">
    <source>
        <dbReference type="ARBA" id="ARBA00012483"/>
    </source>
</evidence>
<name>A0A1E4RXR4_CYBJN</name>
<dbReference type="SMART" id="SM00513">
    <property type="entry name" value="SAP"/>
    <property type="match status" value="1"/>
</dbReference>
<keyword evidence="11" id="KW-0833">Ubl conjugation pathway</keyword>
<evidence type="ECO:0000256" key="16">
    <source>
        <dbReference type="ARBA" id="ARBA00031783"/>
    </source>
</evidence>
<dbReference type="SUPFAM" id="SSF57850">
    <property type="entry name" value="RING/U-box"/>
    <property type="match status" value="1"/>
</dbReference>
<keyword evidence="15" id="KW-0539">Nucleus</keyword>
<evidence type="ECO:0000256" key="10">
    <source>
        <dbReference type="ARBA" id="ARBA00022771"/>
    </source>
</evidence>
<dbReference type="GO" id="GO:0006513">
    <property type="term" value="P:protein monoubiquitination"/>
    <property type="evidence" value="ECO:0007669"/>
    <property type="project" value="InterPro"/>
</dbReference>
<evidence type="ECO:0000256" key="11">
    <source>
        <dbReference type="ARBA" id="ARBA00022786"/>
    </source>
</evidence>
<evidence type="ECO:0000313" key="23">
    <source>
        <dbReference type="EMBL" id="ODV72073.1"/>
    </source>
</evidence>
<dbReference type="Gene3D" id="3.30.40.10">
    <property type="entry name" value="Zinc/RING finger domain, C3HC4 (zinc finger)"/>
    <property type="match status" value="1"/>
</dbReference>
<evidence type="ECO:0000313" key="24">
    <source>
        <dbReference type="Proteomes" id="UP000094389"/>
    </source>
</evidence>
<gene>
    <name evidence="23" type="ORF">CYBJADRAFT_163659</name>
</gene>
<accession>A0A1E4RXR4</accession>
<evidence type="ECO:0000259" key="22">
    <source>
        <dbReference type="PROSITE" id="PS50800"/>
    </source>
</evidence>
<dbReference type="RefSeq" id="XP_020069112.1">
    <property type="nucleotide sequence ID" value="XM_020213787.1"/>
</dbReference>
<dbReference type="InterPro" id="IPR018957">
    <property type="entry name" value="Znf_C3HC4_RING-type"/>
</dbReference>
<dbReference type="EC" id="2.3.2.27" evidence="5"/>
<evidence type="ECO:0000256" key="18">
    <source>
        <dbReference type="ARBA" id="ARBA00082369"/>
    </source>
</evidence>
<keyword evidence="10 19" id="KW-0863">Zinc-finger</keyword>
<evidence type="ECO:0000256" key="3">
    <source>
        <dbReference type="ARBA" id="ARBA00004906"/>
    </source>
</evidence>
<evidence type="ECO:0000256" key="15">
    <source>
        <dbReference type="ARBA" id="ARBA00023242"/>
    </source>
</evidence>
<dbReference type="AlphaFoldDB" id="A0A1E4RXR4"/>
<keyword evidence="8" id="KW-0479">Metal-binding</keyword>
<evidence type="ECO:0000256" key="6">
    <source>
        <dbReference type="ARBA" id="ARBA00015551"/>
    </source>
</evidence>
<keyword evidence="7" id="KW-0808">Transferase</keyword>
<evidence type="ECO:0000256" key="7">
    <source>
        <dbReference type="ARBA" id="ARBA00022679"/>
    </source>
</evidence>
<evidence type="ECO:0000256" key="1">
    <source>
        <dbReference type="ARBA" id="ARBA00000900"/>
    </source>
</evidence>
<evidence type="ECO:0000256" key="9">
    <source>
        <dbReference type="ARBA" id="ARBA00022763"/>
    </source>
</evidence>
<sequence length="362" mass="41446">MSSFVPTVSDPSDFAHCSEPRLVEFDSLLRCHICKEYQTAPVLTTCGHSYCSVCIRKYLIHTAKCPICSKEIREANLQRNVLLEQVVICFKTLRDDLLEKLTVESKVDDRQRRGSCEVIEIDDNVEVDDELEIVSETKKRRNVGQGGLESLFKRKKTPPKVGPLGTCPICAKQFPIRVLESEHIDLCLNTPLLEQDKDSIVPKESEHSYQKLTKLDFSSLSNTTLKQKLAKLELPTNGNRNQLESRYNEYLILWNANCDSIVPKDPKVLRRQLAQWESSLKFRKDDHDRQLDKKGWSDLIKQARNSKMKTREEQDDAQVESIDIMSTNEEDDSNLITSAQPQNCSIQASTQESTDHERVFAD</sequence>
<keyword evidence="12" id="KW-0862">Zinc</keyword>
<protein>
    <recommendedName>
        <fullName evidence="6">Postreplication repair E3 ubiquitin-protein ligase RAD18</fullName>
        <ecNumber evidence="5">2.3.2.27</ecNumber>
    </recommendedName>
    <alternativeName>
        <fullName evidence="17">Postreplication repair E3 ubiquitin-protein ligase rad18</fullName>
    </alternativeName>
    <alternativeName>
        <fullName evidence="16 18">RING-type E3 ubiquitin transferase RAD18</fullName>
    </alternativeName>
</protein>
<feature type="compositionally biased region" description="Basic and acidic residues" evidence="20">
    <location>
        <begin position="353"/>
        <end position="362"/>
    </location>
</feature>
<dbReference type="PROSITE" id="PS00518">
    <property type="entry name" value="ZF_RING_1"/>
    <property type="match status" value="1"/>
</dbReference>
<dbReference type="SMART" id="SM00184">
    <property type="entry name" value="RING"/>
    <property type="match status" value="1"/>
</dbReference>
<dbReference type="InterPro" id="IPR017907">
    <property type="entry name" value="Znf_RING_CS"/>
</dbReference>
<evidence type="ECO:0000256" key="20">
    <source>
        <dbReference type="SAM" id="MobiDB-lite"/>
    </source>
</evidence>
<dbReference type="GO" id="GO:0005634">
    <property type="term" value="C:nucleus"/>
    <property type="evidence" value="ECO:0007669"/>
    <property type="project" value="UniProtKB-SubCell"/>
</dbReference>
<dbReference type="Proteomes" id="UP000094389">
    <property type="component" value="Unassembled WGS sequence"/>
</dbReference>
<evidence type="ECO:0000259" key="21">
    <source>
        <dbReference type="PROSITE" id="PS50089"/>
    </source>
</evidence>
<keyword evidence="9" id="KW-0227">DNA damage</keyword>
<comment type="pathway">
    <text evidence="3">Protein modification; protein ubiquitination.</text>
</comment>
<comment type="catalytic activity">
    <reaction evidence="1">
        <text>S-ubiquitinyl-[E2 ubiquitin-conjugating enzyme]-L-cysteine + [acceptor protein]-L-lysine = [E2 ubiquitin-conjugating enzyme]-L-cysteine + N(6)-ubiquitinyl-[acceptor protein]-L-lysine.</text>
        <dbReference type="EC" id="2.3.2.27"/>
    </reaction>
</comment>
<dbReference type="Pfam" id="PF02037">
    <property type="entry name" value="SAP"/>
    <property type="match status" value="1"/>
</dbReference>
<dbReference type="STRING" id="983966.A0A1E4RXR4"/>
<dbReference type="PANTHER" id="PTHR14134">
    <property type="entry name" value="E3 UBIQUITIN-PROTEIN LIGASE RAD18"/>
    <property type="match status" value="1"/>
</dbReference>
<evidence type="ECO:0000256" key="17">
    <source>
        <dbReference type="ARBA" id="ARBA00074353"/>
    </source>
</evidence>
<dbReference type="InterPro" id="IPR003034">
    <property type="entry name" value="SAP_dom"/>
</dbReference>
<feature type="domain" description="RING-type" evidence="21">
    <location>
        <begin position="31"/>
        <end position="69"/>
    </location>
</feature>
<dbReference type="EMBL" id="KV453936">
    <property type="protein sequence ID" value="ODV72073.1"/>
    <property type="molecule type" value="Genomic_DNA"/>
</dbReference>
<dbReference type="GO" id="GO:0008270">
    <property type="term" value="F:zinc ion binding"/>
    <property type="evidence" value="ECO:0007669"/>
    <property type="project" value="UniProtKB-KW"/>
</dbReference>
<dbReference type="GO" id="GO:0006281">
    <property type="term" value="P:DNA repair"/>
    <property type="evidence" value="ECO:0007669"/>
    <property type="project" value="UniProtKB-KW"/>
</dbReference>
<dbReference type="InterPro" id="IPR013083">
    <property type="entry name" value="Znf_RING/FYVE/PHD"/>
</dbReference>
<evidence type="ECO:0000256" key="8">
    <source>
        <dbReference type="ARBA" id="ARBA00022723"/>
    </source>
</evidence>
<evidence type="ECO:0000256" key="14">
    <source>
        <dbReference type="ARBA" id="ARBA00023204"/>
    </source>
</evidence>
<dbReference type="GO" id="GO:0097505">
    <property type="term" value="C:Rad6-Rad18 complex"/>
    <property type="evidence" value="ECO:0007669"/>
    <property type="project" value="TreeGrafter"/>
</dbReference>
<dbReference type="FunFam" id="3.30.40.10:FF:000172">
    <property type="entry name" value="E3 ubiquitin-protein ligase RAD18"/>
    <property type="match status" value="1"/>
</dbReference>
<dbReference type="OrthoDB" id="9049620at2759"/>
<evidence type="ECO:0000256" key="13">
    <source>
        <dbReference type="ARBA" id="ARBA00023125"/>
    </source>
</evidence>
<organism evidence="23 24">
    <name type="scientific">Cyberlindnera jadinii (strain ATCC 18201 / CBS 1600 / BCRC 20928 / JCM 3617 / NBRC 0987 / NRRL Y-1542)</name>
    <name type="common">Torula yeast</name>
    <name type="synonym">Candida utilis</name>
    <dbReference type="NCBI Taxonomy" id="983966"/>
    <lineage>
        <taxon>Eukaryota</taxon>
        <taxon>Fungi</taxon>
        <taxon>Dikarya</taxon>
        <taxon>Ascomycota</taxon>
        <taxon>Saccharomycotina</taxon>
        <taxon>Saccharomycetes</taxon>
        <taxon>Phaffomycetales</taxon>
        <taxon>Phaffomycetaceae</taxon>
        <taxon>Cyberlindnera</taxon>
    </lineage>
</organism>
<proteinExistence type="inferred from homology"/>
<dbReference type="GO" id="GO:0061630">
    <property type="term" value="F:ubiquitin protein ligase activity"/>
    <property type="evidence" value="ECO:0007669"/>
    <property type="project" value="UniProtKB-EC"/>
</dbReference>
<feature type="domain" description="SAP" evidence="22">
    <location>
        <begin position="217"/>
        <end position="251"/>
    </location>
</feature>
<comment type="similarity">
    <text evidence="4">Belongs to the RAD18 family.</text>
</comment>
<dbReference type="PROSITE" id="PS50800">
    <property type="entry name" value="SAP"/>
    <property type="match status" value="1"/>
</dbReference>
<reference evidence="23 24" key="1">
    <citation type="journal article" date="2016" name="Proc. Natl. Acad. Sci. U.S.A.">
        <title>Comparative genomics of biotechnologically important yeasts.</title>
        <authorList>
            <person name="Riley R."/>
            <person name="Haridas S."/>
            <person name="Wolfe K.H."/>
            <person name="Lopes M.R."/>
            <person name="Hittinger C.T."/>
            <person name="Goeker M."/>
            <person name="Salamov A.A."/>
            <person name="Wisecaver J.H."/>
            <person name="Long T.M."/>
            <person name="Calvey C.H."/>
            <person name="Aerts A.L."/>
            <person name="Barry K.W."/>
            <person name="Choi C."/>
            <person name="Clum A."/>
            <person name="Coughlan A.Y."/>
            <person name="Deshpande S."/>
            <person name="Douglass A.P."/>
            <person name="Hanson S.J."/>
            <person name="Klenk H.-P."/>
            <person name="LaButti K.M."/>
            <person name="Lapidus A."/>
            <person name="Lindquist E.A."/>
            <person name="Lipzen A.M."/>
            <person name="Meier-Kolthoff J.P."/>
            <person name="Ohm R.A."/>
            <person name="Otillar R.P."/>
            <person name="Pangilinan J.L."/>
            <person name="Peng Y."/>
            <person name="Rokas A."/>
            <person name="Rosa C.A."/>
            <person name="Scheuner C."/>
            <person name="Sibirny A.A."/>
            <person name="Slot J.C."/>
            <person name="Stielow J.B."/>
            <person name="Sun H."/>
            <person name="Kurtzman C.P."/>
            <person name="Blackwell M."/>
            <person name="Grigoriev I.V."/>
            <person name="Jeffries T.W."/>
        </authorList>
    </citation>
    <scope>NUCLEOTIDE SEQUENCE [LARGE SCALE GENOMIC DNA]</scope>
    <source>
        <strain evidence="24">ATCC 18201 / CBS 1600 / BCRC 20928 / JCM 3617 / NBRC 0987 / NRRL Y-1542</strain>
    </source>
</reference>
<keyword evidence="24" id="KW-1185">Reference proteome</keyword>
<keyword evidence="14" id="KW-0234">DNA repair</keyword>
<dbReference type="OMA" id="IPNTGPR"/>